<dbReference type="EMBL" id="JBHRTB010000010">
    <property type="protein sequence ID" value="MFC3145492.1"/>
    <property type="molecule type" value="Genomic_DNA"/>
</dbReference>
<evidence type="ECO:0000256" key="4">
    <source>
        <dbReference type="ARBA" id="ARBA00023163"/>
    </source>
</evidence>
<dbReference type="InterPro" id="IPR005119">
    <property type="entry name" value="LysR_subst-bd"/>
</dbReference>
<keyword evidence="3" id="KW-0238">DNA-binding</keyword>
<sequence length="281" mass="30499">MQHDWLEDVVAVLDTGSFSGAADRRCVNRSTFTRRIAAIEDLLGVELFDRGSKPVALRRALREQETQMRRLMAEMRCLRETLTRPVVSNTRAITVACQTDLAASIAPQLTKDLGKRGFGPVRLIACDRDGGLLDLLSQKADLLVAYDQAGADARAGFLARTIGQETFAPVCTPSHLTRPGSPRVIEYAPDTFLAGALYRSGERPKSVPVAETADVQTAYCLATQGMGVAWLPLSMVESDLRAGRLVQHAGAGPLMELDIRLLRLKDTADRVVPGAWEALAG</sequence>
<evidence type="ECO:0000259" key="5">
    <source>
        <dbReference type="PROSITE" id="PS50931"/>
    </source>
</evidence>
<evidence type="ECO:0000256" key="1">
    <source>
        <dbReference type="ARBA" id="ARBA00009437"/>
    </source>
</evidence>
<protein>
    <submittedName>
        <fullName evidence="6">LysR family transcriptional regulator</fullName>
    </submittedName>
</protein>
<gene>
    <name evidence="6" type="ORF">ACFOGP_22415</name>
</gene>
<keyword evidence="7" id="KW-1185">Reference proteome</keyword>
<comment type="caution">
    <text evidence="6">The sequence shown here is derived from an EMBL/GenBank/DDBJ whole genome shotgun (WGS) entry which is preliminary data.</text>
</comment>
<feature type="domain" description="HTH lysR-type" evidence="5">
    <location>
        <begin position="1"/>
        <end position="58"/>
    </location>
</feature>
<dbReference type="InterPro" id="IPR036388">
    <property type="entry name" value="WH-like_DNA-bd_sf"/>
</dbReference>
<accession>A0ABV7H0B2</accession>
<dbReference type="PANTHER" id="PTHR30126">
    <property type="entry name" value="HTH-TYPE TRANSCRIPTIONAL REGULATOR"/>
    <property type="match status" value="1"/>
</dbReference>
<dbReference type="PANTHER" id="PTHR30126:SF2">
    <property type="entry name" value="HTH-TYPE TRANSCRIPTIONAL REGULATOR YJIE"/>
    <property type="match status" value="1"/>
</dbReference>
<evidence type="ECO:0000313" key="7">
    <source>
        <dbReference type="Proteomes" id="UP001595632"/>
    </source>
</evidence>
<dbReference type="Gene3D" id="1.10.10.10">
    <property type="entry name" value="Winged helix-like DNA-binding domain superfamily/Winged helix DNA-binding domain"/>
    <property type="match status" value="1"/>
</dbReference>
<keyword evidence="4" id="KW-0804">Transcription</keyword>
<dbReference type="Pfam" id="PF00126">
    <property type="entry name" value="HTH_1"/>
    <property type="match status" value="1"/>
</dbReference>
<reference evidence="7" key="1">
    <citation type="journal article" date="2019" name="Int. J. Syst. Evol. Microbiol.">
        <title>The Global Catalogue of Microorganisms (GCM) 10K type strain sequencing project: providing services to taxonomists for standard genome sequencing and annotation.</title>
        <authorList>
            <consortium name="The Broad Institute Genomics Platform"/>
            <consortium name="The Broad Institute Genome Sequencing Center for Infectious Disease"/>
            <person name="Wu L."/>
            <person name="Ma J."/>
        </authorList>
    </citation>
    <scope>NUCLEOTIDE SEQUENCE [LARGE SCALE GENOMIC DNA]</scope>
    <source>
        <strain evidence="7">KCTC 52366</strain>
    </source>
</reference>
<dbReference type="SUPFAM" id="SSF46785">
    <property type="entry name" value="Winged helix' DNA-binding domain"/>
    <property type="match status" value="1"/>
</dbReference>
<dbReference type="Proteomes" id="UP001595632">
    <property type="component" value="Unassembled WGS sequence"/>
</dbReference>
<evidence type="ECO:0000256" key="3">
    <source>
        <dbReference type="ARBA" id="ARBA00023125"/>
    </source>
</evidence>
<dbReference type="RefSeq" id="WP_275632448.1">
    <property type="nucleotide sequence ID" value="NZ_JARGYD010000003.1"/>
</dbReference>
<dbReference type="PROSITE" id="PS50931">
    <property type="entry name" value="HTH_LYSR"/>
    <property type="match status" value="1"/>
</dbReference>
<keyword evidence="2" id="KW-0805">Transcription regulation</keyword>
<evidence type="ECO:0000256" key="2">
    <source>
        <dbReference type="ARBA" id="ARBA00023015"/>
    </source>
</evidence>
<name>A0ABV7H0B2_9RHOB</name>
<organism evidence="6 7">
    <name type="scientific">Psychromarinibacter halotolerans</name>
    <dbReference type="NCBI Taxonomy" id="1775175"/>
    <lineage>
        <taxon>Bacteria</taxon>
        <taxon>Pseudomonadati</taxon>
        <taxon>Pseudomonadota</taxon>
        <taxon>Alphaproteobacteria</taxon>
        <taxon>Rhodobacterales</taxon>
        <taxon>Paracoccaceae</taxon>
        <taxon>Psychromarinibacter</taxon>
    </lineage>
</organism>
<dbReference type="Gene3D" id="3.40.190.290">
    <property type="match status" value="1"/>
</dbReference>
<proteinExistence type="inferred from homology"/>
<dbReference type="InterPro" id="IPR036390">
    <property type="entry name" value="WH_DNA-bd_sf"/>
</dbReference>
<comment type="similarity">
    <text evidence="1">Belongs to the LysR transcriptional regulatory family.</text>
</comment>
<dbReference type="InterPro" id="IPR000847">
    <property type="entry name" value="LysR_HTH_N"/>
</dbReference>
<dbReference type="SUPFAM" id="SSF53850">
    <property type="entry name" value="Periplasmic binding protein-like II"/>
    <property type="match status" value="1"/>
</dbReference>
<dbReference type="Pfam" id="PF03466">
    <property type="entry name" value="LysR_substrate"/>
    <property type="match status" value="1"/>
</dbReference>
<evidence type="ECO:0000313" key="6">
    <source>
        <dbReference type="EMBL" id="MFC3145492.1"/>
    </source>
</evidence>